<proteinExistence type="predicted"/>
<feature type="region of interest" description="Disordered" evidence="1">
    <location>
        <begin position="1"/>
        <end position="55"/>
    </location>
</feature>
<keyword evidence="3" id="KW-1185">Reference proteome</keyword>
<dbReference type="Proteomes" id="UP000295122">
    <property type="component" value="Unassembled WGS sequence"/>
</dbReference>
<gene>
    <name evidence="2" type="ORF">EV668_0063</name>
</gene>
<dbReference type="RefSeq" id="WP_166652286.1">
    <property type="nucleotide sequence ID" value="NZ_SNZR01000003.1"/>
</dbReference>
<reference evidence="2 3" key="1">
    <citation type="submission" date="2019-03" db="EMBL/GenBank/DDBJ databases">
        <title>Genomic Encyclopedia of Type Strains, Phase IV (KMG-IV): sequencing the most valuable type-strain genomes for metagenomic binning, comparative biology and taxonomic classification.</title>
        <authorList>
            <person name="Goeker M."/>
        </authorList>
    </citation>
    <scope>NUCLEOTIDE SEQUENCE [LARGE SCALE GENOMIC DNA]</scope>
    <source>
        <strain evidence="2 3">DSM 25903</strain>
    </source>
</reference>
<comment type="caution">
    <text evidence="2">The sequence shown here is derived from an EMBL/GenBank/DDBJ whole genome shotgun (WGS) entry which is preliminary data.</text>
</comment>
<dbReference type="EMBL" id="SNZR01000003">
    <property type="protein sequence ID" value="TDR95679.1"/>
    <property type="molecule type" value="Genomic_DNA"/>
</dbReference>
<evidence type="ECO:0000313" key="3">
    <source>
        <dbReference type="Proteomes" id="UP000295122"/>
    </source>
</evidence>
<protein>
    <submittedName>
        <fullName evidence="2">Uncharacterized protein</fullName>
    </submittedName>
</protein>
<evidence type="ECO:0000256" key="1">
    <source>
        <dbReference type="SAM" id="MobiDB-lite"/>
    </source>
</evidence>
<accession>A0A4R7CB84</accession>
<feature type="non-terminal residue" evidence="2">
    <location>
        <position position="575"/>
    </location>
</feature>
<organism evidence="2 3">
    <name type="scientific">Enterovirga rhinocerotis</name>
    <dbReference type="NCBI Taxonomy" id="1339210"/>
    <lineage>
        <taxon>Bacteria</taxon>
        <taxon>Pseudomonadati</taxon>
        <taxon>Pseudomonadota</taxon>
        <taxon>Alphaproteobacteria</taxon>
        <taxon>Hyphomicrobiales</taxon>
        <taxon>Methylobacteriaceae</taxon>
        <taxon>Enterovirga</taxon>
    </lineage>
</organism>
<sequence length="575" mass="59483">MAGPRFKGIPVDEAPAPVRPRFGGGIPVEVAPPAESDPTAGRLGGAPQTAQSAYSPDFTGSAAVGRGIIDGVPIVGPYLLGGVERGAARVRSWQNGTPYEQELGAVRGEGQQLARENPWATTGGNIVGGIAGTAPVAAAAPAAFGLSQAGLPARVIASTTSGTAIGGADAAVRSGGEWEKTRNGALWGGVFGFGAPLAGQVVGSGVRRAWNAITNRPANGMGGPAAGMLADDVRMAGGPQVVRQRMSELGPDAMLMDAAPAFEGRAQGAVVRPETRQTIIDALTGRNAGKNARLATDLDAAIGPAPVPSQIEGGLAASRNLTAEAYGPVMRGARAVDTRPLANRLEEAAINLRGPAQRAVRDVRNMLDIPGTPGHLDPHPQALLNTRQAIDGLLSSEQNPQVVRQLTMARQAVDAELTRAVPGIKAVDARYAELARQSEGLQRGVQVLDSGRTAPRPAEMAQEIAQGALPQGEMVGPSAVPFRMRQGARAEIDRQVGTKANDLVALRNVVKGEGDWNRAKLTQLFGRENAELVLSAVDREAAFERVYNQVVNNSMTSVRERAAAGMAPRGEGSAT</sequence>
<dbReference type="AlphaFoldDB" id="A0A4R7CB84"/>
<evidence type="ECO:0000313" key="2">
    <source>
        <dbReference type="EMBL" id="TDR95679.1"/>
    </source>
</evidence>
<name>A0A4R7CB84_9HYPH</name>